<dbReference type="Pfam" id="PF07690">
    <property type="entry name" value="MFS_1"/>
    <property type="match status" value="1"/>
</dbReference>
<gene>
    <name evidence="8" type="ORF">N1032_00170</name>
</gene>
<dbReference type="PANTHER" id="PTHR42718:SF39">
    <property type="entry name" value="ACTINORHODIN TRANSPORTER-RELATED"/>
    <property type="match status" value="1"/>
</dbReference>
<evidence type="ECO:0000313" key="9">
    <source>
        <dbReference type="Proteomes" id="UP001165586"/>
    </source>
</evidence>
<protein>
    <submittedName>
        <fullName evidence="8">MFS transporter</fullName>
    </submittedName>
</protein>
<evidence type="ECO:0000313" key="8">
    <source>
        <dbReference type="EMBL" id="MCS5732156.1"/>
    </source>
</evidence>
<feature type="transmembrane region" description="Helical" evidence="6">
    <location>
        <begin position="141"/>
        <end position="165"/>
    </location>
</feature>
<feature type="compositionally biased region" description="Low complexity" evidence="5">
    <location>
        <begin position="493"/>
        <end position="512"/>
    </location>
</feature>
<evidence type="ECO:0000256" key="5">
    <source>
        <dbReference type="SAM" id="MobiDB-lite"/>
    </source>
</evidence>
<feature type="region of interest" description="Disordered" evidence="5">
    <location>
        <begin position="485"/>
        <end position="512"/>
    </location>
</feature>
<dbReference type="PRINTS" id="PR01036">
    <property type="entry name" value="TCRTETB"/>
</dbReference>
<comment type="subcellular location">
    <subcellularLocation>
        <location evidence="1">Cell membrane</location>
        <topology evidence="1">Multi-pass membrane protein</topology>
    </subcellularLocation>
</comment>
<evidence type="ECO:0000259" key="7">
    <source>
        <dbReference type="PROSITE" id="PS50850"/>
    </source>
</evidence>
<dbReference type="SUPFAM" id="SSF103473">
    <property type="entry name" value="MFS general substrate transporter"/>
    <property type="match status" value="2"/>
</dbReference>
<dbReference type="InterPro" id="IPR011701">
    <property type="entry name" value="MFS"/>
</dbReference>
<feature type="transmembrane region" description="Helical" evidence="6">
    <location>
        <begin position="82"/>
        <end position="102"/>
    </location>
</feature>
<evidence type="ECO:0000256" key="6">
    <source>
        <dbReference type="SAM" id="Phobius"/>
    </source>
</evidence>
<reference evidence="8" key="1">
    <citation type="submission" date="2022-08" db="EMBL/GenBank/DDBJ databases">
        <authorList>
            <person name="Deng Y."/>
            <person name="Han X.-F."/>
            <person name="Zhang Y.-Q."/>
        </authorList>
    </citation>
    <scope>NUCLEOTIDE SEQUENCE</scope>
    <source>
        <strain evidence="8">CPCC 203386</strain>
    </source>
</reference>
<dbReference type="PROSITE" id="PS50850">
    <property type="entry name" value="MFS"/>
    <property type="match status" value="1"/>
</dbReference>
<feature type="transmembrane region" description="Helical" evidence="6">
    <location>
        <begin position="458"/>
        <end position="478"/>
    </location>
</feature>
<dbReference type="InterPro" id="IPR020846">
    <property type="entry name" value="MFS_dom"/>
</dbReference>
<name>A0ABT2GW20_9MICO</name>
<feature type="transmembrane region" description="Helical" evidence="6">
    <location>
        <begin position="108"/>
        <end position="129"/>
    </location>
</feature>
<sequence length="512" mass="52729">MATPSIPAISGRARWQAFGVCVAVAALTILDLSKVNVGLPSIEKSLGAGSTELQIIVAGYALAFGLALVPSGRLGDLYSRKVMFIIGLSGFTVASALCAVAPTIQTLVIARILQGVAAGVQMPQVLGLVQQLFQGEERGRAFGVFGATIGVSTAFGPTLGGLLIAVGGPTDGWRLLFWMNVPLGIIALLLAIRLLPKTQPHQPGARNLDLVGIVLLGIAVFTFMLPFVLTTGGPDDSPWRWLSLAGCAVAVVVFIAWERRYEAAGKSPAIHFALFSLGSYRNGLLLATAYFAAIPAVFLLTTLFLQEGLGFEPVFAGMVSIPFALTSAITALIGGRLVARYGRSLVVLGLVIAIVGFVLVLLGAVLPPAEDSIWFMAGAMAVAGAGGGLVISPNQTLTLADVPVTEGGVAGSMAQVGQRVGTAVGVAAASSIFFSTLYREGPGNSDNVMIYHDGFRNAFLVTLGLMTIALVIGLLDLLRRKRASTDDGEASDADSAPTAPSAAPAAGAEEAG</sequence>
<evidence type="ECO:0000256" key="3">
    <source>
        <dbReference type="ARBA" id="ARBA00022989"/>
    </source>
</evidence>
<evidence type="ECO:0000256" key="4">
    <source>
        <dbReference type="ARBA" id="ARBA00023136"/>
    </source>
</evidence>
<feature type="transmembrane region" description="Helical" evidence="6">
    <location>
        <begin position="15"/>
        <end position="33"/>
    </location>
</feature>
<feature type="transmembrane region" description="Helical" evidence="6">
    <location>
        <begin position="372"/>
        <end position="391"/>
    </location>
</feature>
<dbReference type="Gene3D" id="1.20.1250.20">
    <property type="entry name" value="MFS general substrate transporter like domains"/>
    <property type="match status" value="1"/>
</dbReference>
<evidence type="ECO:0000256" key="1">
    <source>
        <dbReference type="ARBA" id="ARBA00004651"/>
    </source>
</evidence>
<evidence type="ECO:0000256" key="2">
    <source>
        <dbReference type="ARBA" id="ARBA00022692"/>
    </source>
</evidence>
<accession>A0ABT2GW20</accession>
<keyword evidence="2 6" id="KW-0812">Transmembrane</keyword>
<keyword evidence="3 6" id="KW-1133">Transmembrane helix</keyword>
<dbReference type="CDD" id="cd17321">
    <property type="entry name" value="MFS_MMR_MDR_like"/>
    <property type="match status" value="1"/>
</dbReference>
<dbReference type="PROSITE" id="PS00217">
    <property type="entry name" value="SUGAR_TRANSPORT_2"/>
    <property type="match status" value="1"/>
</dbReference>
<dbReference type="EMBL" id="JANLCJ010000001">
    <property type="protein sequence ID" value="MCS5732156.1"/>
    <property type="molecule type" value="Genomic_DNA"/>
</dbReference>
<dbReference type="InterPro" id="IPR005829">
    <property type="entry name" value="Sugar_transporter_CS"/>
</dbReference>
<dbReference type="Proteomes" id="UP001165586">
    <property type="component" value="Unassembled WGS sequence"/>
</dbReference>
<keyword evidence="9" id="KW-1185">Reference proteome</keyword>
<feature type="transmembrane region" description="Helical" evidence="6">
    <location>
        <begin position="241"/>
        <end position="257"/>
    </location>
</feature>
<dbReference type="InterPro" id="IPR036259">
    <property type="entry name" value="MFS_trans_sf"/>
</dbReference>
<dbReference type="PANTHER" id="PTHR42718">
    <property type="entry name" value="MAJOR FACILITATOR SUPERFAMILY MULTIDRUG TRANSPORTER MFSC"/>
    <property type="match status" value="1"/>
</dbReference>
<dbReference type="Gene3D" id="1.20.1720.10">
    <property type="entry name" value="Multidrug resistance protein D"/>
    <property type="match status" value="1"/>
</dbReference>
<organism evidence="8 9">
    <name type="scientific">Herbiconiux daphne</name>
    <dbReference type="NCBI Taxonomy" id="2970914"/>
    <lineage>
        <taxon>Bacteria</taxon>
        <taxon>Bacillati</taxon>
        <taxon>Actinomycetota</taxon>
        <taxon>Actinomycetes</taxon>
        <taxon>Micrococcales</taxon>
        <taxon>Microbacteriaceae</taxon>
        <taxon>Herbiconiux</taxon>
    </lineage>
</organism>
<feature type="transmembrane region" description="Helical" evidence="6">
    <location>
        <begin position="53"/>
        <end position="70"/>
    </location>
</feature>
<keyword evidence="4 6" id="KW-0472">Membrane</keyword>
<feature type="transmembrane region" description="Helical" evidence="6">
    <location>
        <begin position="345"/>
        <end position="366"/>
    </location>
</feature>
<dbReference type="RefSeq" id="WP_259536635.1">
    <property type="nucleotide sequence ID" value="NZ_JANLCJ010000001.1"/>
</dbReference>
<feature type="transmembrane region" description="Helical" evidence="6">
    <location>
        <begin position="311"/>
        <end position="333"/>
    </location>
</feature>
<proteinExistence type="predicted"/>
<feature type="transmembrane region" description="Helical" evidence="6">
    <location>
        <begin position="420"/>
        <end position="438"/>
    </location>
</feature>
<feature type="transmembrane region" description="Helical" evidence="6">
    <location>
        <begin position="284"/>
        <end position="305"/>
    </location>
</feature>
<feature type="domain" description="Major facilitator superfamily (MFS) profile" evidence="7">
    <location>
        <begin position="17"/>
        <end position="481"/>
    </location>
</feature>
<comment type="caution">
    <text evidence="8">The sequence shown here is derived from an EMBL/GenBank/DDBJ whole genome shotgun (WGS) entry which is preliminary data.</text>
</comment>
<feature type="transmembrane region" description="Helical" evidence="6">
    <location>
        <begin position="177"/>
        <end position="196"/>
    </location>
</feature>
<feature type="transmembrane region" description="Helical" evidence="6">
    <location>
        <begin position="208"/>
        <end position="229"/>
    </location>
</feature>